<protein>
    <submittedName>
        <fullName evidence="1">RihA protein</fullName>
    </submittedName>
</protein>
<proteinExistence type="predicted"/>
<dbReference type="AlphaFoldDB" id="A0A0C9QLJ4"/>
<sequence>MKIAGMHMPAAAEAPFSSTWWVTSNVTARAAPPARYRPVRRRSSEGVSGCNVSLDALTGTGIIAQHRALRSQLPKTKKKRKKSTWIGPLDPPIFPFPFFLPQTINRTRVELMDLHFRHAPRQIPSVPQSPLRFIPLFFVNNSSLFTTK</sequence>
<dbReference type="EMBL" id="GBYB01001507">
    <property type="protein sequence ID" value="JAG71274.1"/>
    <property type="molecule type" value="Transcribed_RNA"/>
</dbReference>
<name>A0A0C9QLJ4_9HYME</name>
<organism evidence="1">
    <name type="scientific">Fopius arisanus</name>
    <dbReference type="NCBI Taxonomy" id="64838"/>
    <lineage>
        <taxon>Eukaryota</taxon>
        <taxon>Metazoa</taxon>
        <taxon>Ecdysozoa</taxon>
        <taxon>Arthropoda</taxon>
        <taxon>Hexapoda</taxon>
        <taxon>Insecta</taxon>
        <taxon>Pterygota</taxon>
        <taxon>Neoptera</taxon>
        <taxon>Endopterygota</taxon>
        <taxon>Hymenoptera</taxon>
        <taxon>Apocrita</taxon>
        <taxon>Ichneumonoidea</taxon>
        <taxon>Braconidae</taxon>
        <taxon>Opiinae</taxon>
        <taxon>Fopius</taxon>
    </lineage>
</organism>
<gene>
    <name evidence="1" type="primary">rihA</name>
    <name evidence="1" type="ORF">g.3250</name>
</gene>
<accession>A0A0C9QLJ4</accession>
<evidence type="ECO:0000313" key="1">
    <source>
        <dbReference type="EMBL" id="JAG71274.1"/>
    </source>
</evidence>
<reference evidence="1" key="1">
    <citation type="submission" date="2015-01" db="EMBL/GenBank/DDBJ databases">
        <title>Transcriptome Assembly of Fopius arisanus.</title>
        <authorList>
            <person name="Geib S."/>
        </authorList>
    </citation>
    <scope>NUCLEOTIDE SEQUENCE</scope>
</reference>